<keyword evidence="3 5" id="KW-0378">Hydrolase</keyword>
<accession>A0A956LXR0</accession>
<keyword evidence="4 5" id="KW-0720">Serine protease</keyword>
<feature type="active site" description="Charge relay system" evidence="5">
    <location>
        <position position="216"/>
    </location>
</feature>
<dbReference type="PANTHER" id="PTHR43806">
    <property type="entry name" value="PEPTIDASE S8"/>
    <property type="match status" value="1"/>
</dbReference>
<reference evidence="10" key="2">
    <citation type="journal article" date="2021" name="Microbiome">
        <title>Successional dynamics and alternative stable states in a saline activated sludge microbial community over 9 years.</title>
        <authorList>
            <person name="Wang Y."/>
            <person name="Ye J."/>
            <person name="Ju F."/>
            <person name="Liu L."/>
            <person name="Boyd J.A."/>
            <person name="Deng Y."/>
            <person name="Parks D.H."/>
            <person name="Jiang X."/>
            <person name="Yin X."/>
            <person name="Woodcroft B.J."/>
            <person name="Tyson G.W."/>
            <person name="Hugenholtz P."/>
            <person name="Polz M.F."/>
            <person name="Zhang T."/>
        </authorList>
    </citation>
    <scope>NUCLEOTIDE SEQUENCE</scope>
    <source>
        <strain evidence="10">HKST-UBA01</strain>
    </source>
</reference>
<dbReference type="PRINTS" id="PR00723">
    <property type="entry name" value="SUBTILISIN"/>
</dbReference>
<feature type="active site" description="Charge relay system" evidence="5">
    <location>
        <position position="167"/>
    </location>
</feature>
<keyword evidence="7" id="KW-0472">Membrane</keyword>
<dbReference type="InterPro" id="IPR036852">
    <property type="entry name" value="Peptidase_S8/S53_dom_sf"/>
</dbReference>
<dbReference type="Gene3D" id="2.60.40.4070">
    <property type="match status" value="1"/>
</dbReference>
<evidence type="ECO:0000256" key="2">
    <source>
        <dbReference type="ARBA" id="ARBA00022670"/>
    </source>
</evidence>
<feature type="active site" description="Charge relay system" evidence="5">
    <location>
        <position position="361"/>
    </location>
</feature>
<evidence type="ECO:0000259" key="9">
    <source>
        <dbReference type="Pfam" id="PF13860"/>
    </source>
</evidence>
<reference evidence="10" key="1">
    <citation type="submission" date="2020-04" db="EMBL/GenBank/DDBJ databases">
        <authorList>
            <person name="Zhang T."/>
        </authorList>
    </citation>
    <scope>NUCLEOTIDE SEQUENCE</scope>
    <source>
        <strain evidence="10">HKST-UBA01</strain>
    </source>
</reference>
<comment type="caution">
    <text evidence="10">The sequence shown here is derived from an EMBL/GenBank/DDBJ whole genome shotgun (WGS) entry which is preliminary data.</text>
</comment>
<feature type="domain" description="FlgD/Vpr Ig-like" evidence="9">
    <location>
        <begin position="467"/>
        <end position="511"/>
    </location>
</feature>
<dbReference type="Pfam" id="PF13860">
    <property type="entry name" value="FlgD_ig"/>
    <property type="match status" value="1"/>
</dbReference>
<dbReference type="PANTHER" id="PTHR43806:SF11">
    <property type="entry name" value="CEREVISIN-RELATED"/>
    <property type="match status" value="1"/>
</dbReference>
<dbReference type="AlphaFoldDB" id="A0A956LXR0"/>
<sequence length="522" mass="55011">MIRIGLIQRRPGDVVAGRATATCGRIHDFPRWFLGLLMLCTLVASASAGPWYDERIQLRLVPGADIADINAEYGTATLDLLPPLFLVSIPDGVPQEQILIGLRNDARVEWAEPAYLDETPEGTRQMIVIIVGGTVTEYQDQDVLTRIHLDDILDHTTGSGVVMAVLDTGVDPYHPALYGSLLEDGIDFVDDDLDPSDSGNGLDDDGDGAIDEGRGHGTMVAGIAHLVAPDAQILPVRILDDEGRGDSFDVAKGIVYAVDHGAQVINMSFGLPLTCETIAFGVEYAAAAGVTLVSAAGNDGVEFPPYYPASDPAVLSVASVDSSDVKSTFSNYHPTVALSAPGDGILAPFPGGQYAVGAGTSFSAPFVSGQAALVRSGLKAFDETDLDPVIRKGVVDIDHVPGNEPFAGKLGSGRFDGLETWLAIAATADVPEPGLNASAWRAQPNPSSGTQPVLVRARDGETGRSGVVLDISGRLVARLSGSRSTFGWDGRDLDGRPAPAGFYQVRIETSSGWETIPLLRTR</sequence>
<evidence type="ECO:0000256" key="3">
    <source>
        <dbReference type="ARBA" id="ARBA00022801"/>
    </source>
</evidence>
<dbReference type="InterPro" id="IPR025965">
    <property type="entry name" value="FlgD/Vpr_Ig-like"/>
</dbReference>
<dbReference type="Proteomes" id="UP000697710">
    <property type="component" value="Unassembled WGS sequence"/>
</dbReference>
<keyword evidence="7" id="KW-0812">Transmembrane</keyword>
<feature type="transmembrane region" description="Helical" evidence="7">
    <location>
        <begin position="32"/>
        <end position="52"/>
    </location>
</feature>
<comment type="similarity">
    <text evidence="1 5">Belongs to the peptidase S8 family.</text>
</comment>
<dbReference type="PROSITE" id="PS51892">
    <property type="entry name" value="SUBTILASE"/>
    <property type="match status" value="1"/>
</dbReference>
<keyword evidence="7" id="KW-1133">Transmembrane helix</keyword>
<dbReference type="Gene3D" id="3.40.50.200">
    <property type="entry name" value="Peptidase S8/S53 domain"/>
    <property type="match status" value="1"/>
</dbReference>
<evidence type="ECO:0000256" key="7">
    <source>
        <dbReference type="SAM" id="Phobius"/>
    </source>
</evidence>
<dbReference type="InterPro" id="IPR015500">
    <property type="entry name" value="Peptidase_S8_subtilisin-rel"/>
</dbReference>
<dbReference type="GO" id="GO:0004252">
    <property type="term" value="F:serine-type endopeptidase activity"/>
    <property type="evidence" value="ECO:0007669"/>
    <property type="project" value="UniProtKB-UniRule"/>
</dbReference>
<dbReference type="InterPro" id="IPR050131">
    <property type="entry name" value="Peptidase_S8_subtilisin-like"/>
</dbReference>
<gene>
    <name evidence="10" type="ORF">KC729_00775</name>
</gene>
<dbReference type="EMBL" id="JAGQHR010000009">
    <property type="protein sequence ID" value="MCA9726185.1"/>
    <property type="molecule type" value="Genomic_DNA"/>
</dbReference>
<feature type="domain" description="Peptidase S8/S53" evidence="8">
    <location>
        <begin position="158"/>
        <end position="386"/>
    </location>
</feature>
<dbReference type="PROSITE" id="PS00138">
    <property type="entry name" value="SUBTILASE_SER"/>
    <property type="match status" value="1"/>
</dbReference>
<evidence type="ECO:0000259" key="8">
    <source>
        <dbReference type="Pfam" id="PF00082"/>
    </source>
</evidence>
<organism evidence="10 11">
    <name type="scientific">Eiseniibacteriota bacterium</name>
    <dbReference type="NCBI Taxonomy" id="2212470"/>
    <lineage>
        <taxon>Bacteria</taxon>
        <taxon>Candidatus Eiseniibacteriota</taxon>
    </lineage>
</organism>
<protein>
    <submittedName>
        <fullName evidence="10">S8 family serine peptidase</fullName>
    </submittedName>
</protein>
<dbReference type="InterPro" id="IPR000209">
    <property type="entry name" value="Peptidase_S8/S53_dom"/>
</dbReference>
<evidence type="ECO:0000256" key="6">
    <source>
        <dbReference type="SAM" id="MobiDB-lite"/>
    </source>
</evidence>
<proteinExistence type="inferred from homology"/>
<dbReference type="SUPFAM" id="SSF52743">
    <property type="entry name" value="Subtilisin-like"/>
    <property type="match status" value="1"/>
</dbReference>
<keyword evidence="2 5" id="KW-0645">Protease</keyword>
<evidence type="ECO:0000313" key="11">
    <source>
        <dbReference type="Proteomes" id="UP000697710"/>
    </source>
</evidence>
<dbReference type="GO" id="GO:0006508">
    <property type="term" value="P:proteolysis"/>
    <property type="evidence" value="ECO:0007669"/>
    <property type="project" value="UniProtKB-KW"/>
</dbReference>
<dbReference type="InterPro" id="IPR023828">
    <property type="entry name" value="Peptidase_S8_Ser-AS"/>
</dbReference>
<evidence type="ECO:0000256" key="5">
    <source>
        <dbReference type="PROSITE-ProRule" id="PRU01240"/>
    </source>
</evidence>
<evidence type="ECO:0000256" key="4">
    <source>
        <dbReference type="ARBA" id="ARBA00022825"/>
    </source>
</evidence>
<evidence type="ECO:0000256" key="1">
    <source>
        <dbReference type="ARBA" id="ARBA00011073"/>
    </source>
</evidence>
<feature type="region of interest" description="Disordered" evidence="6">
    <location>
        <begin position="193"/>
        <end position="213"/>
    </location>
</feature>
<evidence type="ECO:0000313" key="10">
    <source>
        <dbReference type="EMBL" id="MCA9726185.1"/>
    </source>
</evidence>
<name>A0A956LXR0_UNCEI</name>
<dbReference type="Pfam" id="PF00082">
    <property type="entry name" value="Peptidase_S8"/>
    <property type="match status" value="1"/>
</dbReference>